<dbReference type="Gene3D" id="3.40.50.150">
    <property type="entry name" value="Vaccinia Virus protein VP39"/>
    <property type="match status" value="1"/>
</dbReference>
<accession>A0A562JWF6</accession>
<protein>
    <submittedName>
        <fullName evidence="2">FkbM family methyltransferase</fullName>
    </submittedName>
</protein>
<name>A0A562JWF6_9BACI</name>
<dbReference type="Proteomes" id="UP000318667">
    <property type="component" value="Unassembled WGS sequence"/>
</dbReference>
<dbReference type="SUPFAM" id="SSF53335">
    <property type="entry name" value="S-adenosyl-L-methionine-dependent methyltransferases"/>
    <property type="match status" value="1"/>
</dbReference>
<dbReference type="EMBL" id="VLKI01000005">
    <property type="protein sequence ID" value="TWH87466.1"/>
    <property type="molecule type" value="Genomic_DNA"/>
</dbReference>
<dbReference type="PANTHER" id="PTHR34203">
    <property type="entry name" value="METHYLTRANSFERASE, FKBM FAMILY PROTEIN"/>
    <property type="match status" value="1"/>
</dbReference>
<evidence type="ECO:0000313" key="3">
    <source>
        <dbReference type="Proteomes" id="UP000318667"/>
    </source>
</evidence>
<proteinExistence type="predicted"/>
<organism evidence="2 3">
    <name type="scientific">Cytobacillus oceanisediminis</name>
    <dbReference type="NCBI Taxonomy" id="665099"/>
    <lineage>
        <taxon>Bacteria</taxon>
        <taxon>Bacillati</taxon>
        <taxon>Bacillota</taxon>
        <taxon>Bacilli</taxon>
        <taxon>Bacillales</taxon>
        <taxon>Bacillaceae</taxon>
        <taxon>Cytobacillus</taxon>
    </lineage>
</organism>
<dbReference type="GeneID" id="65403606"/>
<dbReference type="GO" id="GO:0032259">
    <property type="term" value="P:methylation"/>
    <property type="evidence" value="ECO:0007669"/>
    <property type="project" value="UniProtKB-KW"/>
</dbReference>
<feature type="domain" description="Methyltransferase FkbM" evidence="1">
    <location>
        <begin position="57"/>
        <end position="189"/>
    </location>
</feature>
<gene>
    <name evidence="2" type="ORF">IQ19_02420</name>
</gene>
<keyword evidence="2" id="KW-0489">Methyltransferase</keyword>
<evidence type="ECO:0000259" key="1">
    <source>
        <dbReference type="Pfam" id="PF05050"/>
    </source>
</evidence>
<dbReference type="GO" id="GO:0008168">
    <property type="term" value="F:methyltransferase activity"/>
    <property type="evidence" value="ECO:0007669"/>
    <property type="project" value="UniProtKB-KW"/>
</dbReference>
<dbReference type="InterPro" id="IPR006342">
    <property type="entry name" value="FkbM_mtfrase"/>
</dbReference>
<reference evidence="2 3" key="1">
    <citation type="journal article" date="2015" name="Stand. Genomic Sci.">
        <title>Genomic Encyclopedia of Bacterial and Archaeal Type Strains, Phase III: the genomes of soil and plant-associated and newly described type strains.</title>
        <authorList>
            <person name="Whitman W.B."/>
            <person name="Woyke T."/>
            <person name="Klenk H.P."/>
            <person name="Zhou Y."/>
            <person name="Lilburn T.G."/>
            <person name="Beck B.J."/>
            <person name="De Vos P."/>
            <person name="Vandamme P."/>
            <person name="Eisen J.A."/>
            <person name="Garrity G."/>
            <person name="Hugenholtz P."/>
            <person name="Kyrpides N.C."/>
        </authorList>
    </citation>
    <scope>NUCLEOTIDE SEQUENCE [LARGE SCALE GENOMIC DNA]</scope>
    <source>
        <strain evidence="2 3">CGMCC 1.10115</strain>
    </source>
</reference>
<comment type="caution">
    <text evidence="2">The sequence shown here is derived from an EMBL/GenBank/DDBJ whole genome shotgun (WGS) entry which is preliminary data.</text>
</comment>
<dbReference type="NCBIfam" id="TIGR01444">
    <property type="entry name" value="fkbM_fam"/>
    <property type="match status" value="1"/>
</dbReference>
<dbReference type="InterPro" id="IPR029063">
    <property type="entry name" value="SAM-dependent_MTases_sf"/>
</dbReference>
<dbReference type="PANTHER" id="PTHR34203:SF15">
    <property type="entry name" value="SLL1173 PROTEIN"/>
    <property type="match status" value="1"/>
</dbReference>
<dbReference type="OrthoDB" id="5329963at2"/>
<dbReference type="InterPro" id="IPR052514">
    <property type="entry name" value="SAM-dependent_MTase"/>
</dbReference>
<dbReference type="RefSeq" id="WP_144542589.1">
    <property type="nucleotide sequence ID" value="NZ_CBCSDC010000002.1"/>
</dbReference>
<dbReference type="Pfam" id="PF05050">
    <property type="entry name" value="Methyltransf_21"/>
    <property type="match status" value="1"/>
</dbReference>
<keyword evidence="2" id="KW-0808">Transferase</keyword>
<evidence type="ECO:0000313" key="2">
    <source>
        <dbReference type="EMBL" id="TWH87466.1"/>
    </source>
</evidence>
<dbReference type="AlphaFoldDB" id="A0A562JWF6"/>
<keyword evidence="3" id="KW-1185">Reference proteome</keyword>
<sequence>MKPFTIAKVLYAGIPFQFMTHEGDKIIGQELRAGRVFDSNNLSYLRSMIQPESHILDAGANIGAISIILAKLEPASTIYCFEPDPINYSLLNINIVLNNVRNIYTFNYALGKKQNFISFYQNNKNYGDHRTSKPLQSDSDLNSFSSLPTRVQAINVVPFLKQCLGEKAPKFFDMIKIDTQGADFEILETCLPLMNHYSKVIIEYCPYLLLRHGTSKKDVKNIIAQFSETGMISKLPSHTTSPTTKEKIITDFDVLSPAIRYYDIVLTGKL</sequence>